<evidence type="ECO:0000259" key="12">
    <source>
        <dbReference type="PROSITE" id="PS50175"/>
    </source>
</evidence>
<feature type="compositionally biased region" description="Basic residues" evidence="9">
    <location>
        <begin position="230"/>
        <end position="239"/>
    </location>
</feature>
<dbReference type="InterPro" id="IPR016197">
    <property type="entry name" value="Chromo-like_dom_sf"/>
</dbReference>
<dbReference type="Pfam" id="PF17921">
    <property type="entry name" value="Integrase_H2C2"/>
    <property type="match status" value="1"/>
</dbReference>
<dbReference type="InterPro" id="IPR000953">
    <property type="entry name" value="Chromo/chromo_shadow_dom"/>
</dbReference>
<feature type="domain" description="Reverse transcriptase" evidence="13">
    <location>
        <begin position="512"/>
        <end position="691"/>
    </location>
</feature>
<evidence type="ECO:0000256" key="8">
    <source>
        <dbReference type="PROSITE-ProRule" id="PRU00047"/>
    </source>
</evidence>
<reference evidence="15" key="1">
    <citation type="submission" date="2022-03" db="EMBL/GenBank/DDBJ databases">
        <title>Draft genome sequence of Aduncisulcus paluster, a free-living microaerophilic Fornicata.</title>
        <authorList>
            <person name="Yuyama I."/>
            <person name="Kume K."/>
            <person name="Tamura T."/>
            <person name="Inagaki Y."/>
            <person name="Hashimoto T."/>
        </authorList>
    </citation>
    <scope>NUCLEOTIDE SEQUENCE</scope>
    <source>
        <strain evidence="15">NY0171</strain>
    </source>
</reference>
<feature type="region of interest" description="Disordered" evidence="9">
    <location>
        <begin position="193"/>
        <end position="259"/>
    </location>
</feature>
<dbReference type="InterPro" id="IPR041588">
    <property type="entry name" value="Integrase_H2C2"/>
</dbReference>
<keyword evidence="5" id="KW-0255">Endonuclease</keyword>
<keyword evidence="7" id="KW-0695">RNA-directed DNA polymerase</keyword>
<evidence type="ECO:0000256" key="7">
    <source>
        <dbReference type="ARBA" id="ARBA00022918"/>
    </source>
</evidence>
<feature type="compositionally biased region" description="Basic and acidic residues" evidence="9">
    <location>
        <begin position="199"/>
        <end position="225"/>
    </location>
</feature>
<dbReference type="SUPFAM" id="SSF50630">
    <property type="entry name" value="Acid proteases"/>
    <property type="match status" value="1"/>
</dbReference>
<dbReference type="CDD" id="cd01647">
    <property type="entry name" value="RT_LTR"/>
    <property type="match status" value="1"/>
</dbReference>
<dbReference type="InterPro" id="IPR001878">
    <property type="entry name" value="Znf_CCHC"/>
</dbReference>
<dbReference type="InterPro" id="IPR050951">
    <property type="entry name" value="Retrovirus_Pol_polyprotein"/>
</dbReference>
<proteinExistence type="predicted"/>
<feature type="domain" description="Peptidase A2" evidence="12">
    <location>
        <begin position="319"/>
        <end position="405"/>
    </location>
</feature>
<accession>A0ABQ5KIK1</accession>
<dbReference type="InterPro" id="IPR001584">
    <property type="entry name" value="Integrase_cat-core"/>
</dbReference>
<dbReference type="Pfam" id="PF17917">
    <property type="entry name" value="RT_RNaseH"/>
    <property type="match status" value="1"/>
</dbReference>
<evidence type="ECO:0000256" key="3">
    <source>
        <dbReference type="ARBA" id="ARBA00022695"/>
    </source>
</evidence>
<dbReference type="Gene3D" id="3.30.70.270">
    <property type="match status" value="2"/>
</dbReference>
<dbReference type="PROSITE" id="PS50878">
    <property type="entry name" value="RT_POL"/>
    <property type="match status" value="1"/>
</dbReference>
<dbReference type="SUPFAM" id="SSF56672">
    <property type="entry name" value="DNA/RNA polymerases"/>
    <property type="match status" value="1"/>
</dbReference>
<evidence type="ECO:0000256" key="1">
    <source>
        <dbReference type="ARBA" id="ARBA00012493"/>
    </source>
</evidence>
<comment type="caution">
    <text evidence="15">The sequence shown here is derived from an EMBL/GenBank/DDBJ whole genome shotgun (WGS) entry which is preliminary data.</text>
</comment>
<dbReference type="PANTHER" id="PTHR37984:SF5">
    <property type="entry name" value="PROTEIN NYNRIN-LIKE"/>
    <property type="match status" value="1"/>
</dbReference>
<dbReference type="SUPFAM" id="SSF54160">
    <property type="entry name" value="Chromo domain-like"/>
    <property type="match status" value="1"/>
</dbReference>
<dbReference type="EC" id="2.7.7.49" evidence="1"/>
<dbReference type="SUPFAM" id="SSF57756">
    <property type="entry name" value="Retrovirus zinc finger-like domains"/>
    <property type="match status" value="1"/>
</dbReference>
<feature type="domain" description="Chromo" evidence="10">
    <location>
        <begin position="1287"/>
        <end position="1346"/>
    </location>
</feature>
<dbReference type="Proteomes" id="UP001057375">
    <property type="component" value="Unassembled WGS sequence"/>
</dbReference>
<dbReference type="InterPro" id="IPR036397">
    <property type="entry name" value="RNaseH_sf"/>
</dbReference>
<keyword evidence="2" id="KW-0808">Transferase</keyword>
<evidence type="ECO:0000313" key="16">
    <source>
        <dbReference type="Proteomes" id="UP001057375"/>
    </source>
</evidence>
<dbReference type="Pfam" id="PF00078">
    <property type="entry name" value="RVT_1"/>
    <property type="match status" value="1"/>
</dbReference>
<evidence type="ECO:0000259" key="14">
    <source>
        <dbReference type="PROSITE" id="PS50994"/>
    </source>
</evidence>
<dbReference type="Gene3D" id="3.10.10.10">
    <property type="entry name" value="HIV Type 1 Reverse Transcriptase, subunit A, domain 1"/>
    <property type="match status" value="1"/>
</dbReference>
<dbReference type="InterPro" id="IPR043128">
    <property type="entry name" value="Rev_trsase/Diguanyl_cyclase"/>
</dbReference>
<dbReference type="SUPFAM" id="SSF53098">
    <property type="entry name" value="Ribonuclease H-like"/>
    <property type="match status" value="1"/>
</dbReference>
<protein>
    <recommendedName>
        <fullName evidence="1">RNA-directed DNA polymerase</fullName>
        <ecNumber evidence="1">2.7.7.49</ecNumber>
    </recommendedName>
</protein>
<feature type="domain" description="Integrase catalytic" evidence="14">
    <location>
        <begin position="985"/>
        <end position="1154"/>
    </location>
</feature>
<keyword evidence="16" id="KW-1185">Reference proteome</keyword>
<evidence type="ECO:0000259" key="10">
    <source>
        <dbReference type="PROSITE" id="PS50013"/>
    </source>
</evidence>
<dbReference type="PROSITE" id="PS50158">
    <property type="entry name" value="ZF_CCHC"/>
    <property type="match status" value="1"/>
</dbReference>
<dbReference type="PROSITE" id="PS50013">
    <property type="entry name" value="CHROMO_2"/>
    <property type="match status" value="1"/>
</dbReference>
<name>A0ABQ5KIK1_9EUKA</name>
<keyword evidence="4" id="KW-0540">Nuclease</keyword>
<dbReference type="InterPro" id="IPR021109">
    <property type="entry name" value="Peptidase_aspartic_dom_sf"/>
</dbReference>
<dbReference type="CDD" id="cd00303">
    <property type="entry name" value="retropepsin_like"/>
    <property type="match status" value="1"/>
</dbReference>
<dbReference type="CDD" id="cd09274">
    <property type="entry name" value="RNase_HI_RT_Ty3"/>
    <property type="match status" value="1"/>
</dbReference>
<dbReference type="PROSITE" id="PS50994">
    <property type="entry name" value="INTEGRASE"/>
    <property type="match status" value="1"/>
</dbReference>
<dbReference type="Gene3D" id="2.40.70.10">
    <property type="entry name" value="Acid Proteases"/>
    <property type="match status" value="1"/>
</dbReference>
<gene>
    <name evidence="15" type="ORF">ADUPG1_006526</name>
</gene>
<dbReference type="InterPro" id="IPR001995">
    <property type="entry name" value="Peptidase_A2_cat"/>
</dbReference>
<dbReference type="InterPro" id="IPR036875">
    <property type="entry name" value="Znf_CCHC_sf"/>
</dbReference>
<evidence type="ECO:0000259" key="11">
    <source>
        <dbReference type="PROSITE" id="PS50158"/>
    </source>
</evidence>
<dbReference type="SMART" id="SM00298">
    <property type="entry name" value="CHROMO"/>
    <property type="match status" value="1"/>
</dbReference>
<dbReference type="Gene3D" id="1.10.340.70">
    <property type="match status" value="1"/>
</dbReference>
<dbReference type="Gene3D" id="3.30.420.10">
    <property type="entry name" value="Ribonuclease H-like superfamily/Ribonuclease H"/>
    <property type="match status" value="1"/>
</dbReference>
<feature type="domain" description="CCHC-type" evidence="11">
    <location>
        <begin position="270"/>
        <end position="284"/>
    </location>
</feature>
<dbReference type="InterPro" id="IPR023780">
    <property type="entry name" value="Chromo_domain"/>
</dbReference>
<keyword evidence="8" id="KW-0479">Metal-binding</keyword>
<evidence type="ECO:0000313" key="15">
    <source>
        <dbReference type="EMBL" id="GKT32347.1"/>
    </source>
</evidence>
<evidence type="ECO:0000259" key="13">
    <source>
        <dbReference type="PROSITE" id="PS50878"/>
    </source>
</evidence>
<organism evidence="15 16">
    <name type="scientific">Aduncisulcus paluster</name>
    <dbReference type="NCBI Taxonomy" id="2918883"/>
    <lineage>
        <taxon>Eukaryota</taxon>
        <taxon>Metamonada</taxon>
        <taxon>Carpediemonas-like organisms</taxon>
        <taxon>Aduncisulcus</taxon>
    </lineage>
</organism>
<dbReference type="InterPro" id="IPR012337">
    <property type="entry name" value="RNaseH-like_sf"/>
</dbReference>
<dbReference type="InterPro" id="IPR000477">
    <property type="entry name" value="RT_dom"/>
</dbReference>
<evidence type="ECO:0000256" key="4">
    <source>
        <dbReference type="ARBA" id="ARBA00022722"/>
    </source>
</evidence>
<dbReference type="InterPro" id="IPR043502">
    <property type="entry name" value="DNA/RNA_pol_sf"/>
</dbReference>
<dbReference type="EMBL" id="BQXS01009974">
    <property type="protein sequence ID" value="GKT32347.1"/>
    <property type="molecule type" value="Genomic_DNA"/>
</dbReference>
<keyword evidence="3" id="KW-0548">Nucleotidyltransferase</keyword>
<keyword evidence="8" id="KW-0862">Zinc</keyword>
<dbReference type="PROSITE" id="PS50175">
    <property type="entry name" value="ASP_PROT_RETROV"/>
    <property type="match status" value="1"/>
</dbReference>
<sequence>MPKHGKIIRIGVAKMKEKEVPTPYLESLDSENWKTFMKEYEHYRTLGGRRAWPFLCSSKALRLISIIANIKDFSNRENRIAAKGKVGKVYRGDSPQSLSDTLKGIRMEHSLTMKAISDYISDFDTSRSLDPTALEGKAFVNLFIGGLFPPRLRVRVRTAIGPDSEDVEEAIRQSLEHGSDLVRCVEEGRVVLKQLGSREQGKDSKPTPPRHDSKPEEKEKSDRPRNAFGGKRRKFHSKFKPSPTKKQSHAGLQQDKPVGKKPKFLKGIFCKDCHEEGHYSYNCPLRSKSNGKYLFNINGTDPSVKTAFISGSSDKEFKVSYLLDTGATQSVITDNTVKRCGLQSKPSHIKEVFLANGSSIPVLGYVEINIRLLGPDGASITFPDSCLIIEQVSDRSPNLLIGEEKITSQSLFDWQDPQVEENSTFIEDELYEELVSPLDDMGSEWECEIDELIPEITELLHQYFGKIDKRKPAKVPTFSLLFPPDKRPPAMKARRVPFHLQSEVKSLLDELLDLEFISPSKSPFAAPIVLTRRGNGQLRLCCDFTRLNQITPNDQYPIPRQDSLFTALAGKTVFGALDLRRGYFNIEVAKNTKHVTAFITPWGLFQWNRMPFGLKSAPAHFQRCVNNIFKDLTPCCCLIYLDDILVYGKDNAEFMANLKRVLNRLAEFNFCLNLSKCKIGMREVKYLGFIISDKGRRIDPKKLEDLRNLTVPKSLKDLQKMVGKINYLREFILDHSRVAEPLTRIMRKPFKSSAWGPEQSAAWVKILEQLERCITLNHPSSTGHFIVRTDASNSGIGGILLQTDHLGKEKLINLFARKFNKTESKWSTCEQEAFGVFYGITSNAYFLLGKQFVVETDHRNLGYIYKSEVPKLIRWRMKLSPFSFSIKHIPGASNSTSDFLSRLDEFTEPSRPLLITHRDTKVFSLKAGTPDSNNLLLKKIHIELGHASPKLMINALVERGIRWKSMAMDAKSICKTCLICQKSKKGKQPNSLAHLRASYVFERVSVDTVGPLEPDKNEFKHFMVVIDDFSRFTIIIPVKSLTAEEISQSLFASVFSIHGCPGTIRSDGGFTSALTAELCRLCDIKSIITLPYNHEENGLVERANREVRRLIRAFYMSHEVQDYRIDAGMMSAAINSRIHSATKVAPYTAVFGTLRRLNTVPFEPHPAFTSSKDSIEKLNERISSVHEFLKKNQEESYRKRDKPMKETDLFEIGESILLFPKVTPKKQSPVLQGPFIISEIHGEKFTLTSLDKSRTFIAPRRRLRKYHKGTESEETITKISAKDENEFIVEKIIRKRYGTKRPIEFRVRWAGYGPDEDSWLTWKEVKDLEALDKFLEENASLKNKIESKKTRLR</sequence>
<evidence type="ECO:0000256" key="9">
    <source>
        <dbReference type="SAM" id="MobiDB-lite"/>
    </source>
</evidence>
<dbReference type="PANTHER" id="PTHR37984">
    <property type="entry name" value="PROTEIN CBG26694"/>
    <property type="match status" value="1"/>
</dbReference>
<keyword evidence="6" id="KW-0378">Hydrolase</keyword>
<keyword evidence="8" id="KW-0863">Zinc-finger</keyword>
<dbReference type="Pfam" id="PF00385">
    <property type="entry name" value="Chromo"/>
    <property type="match status" value="1"/>
</dbReference>
<evidence type="ECO:0000256" key="6">
    <source>
        <dbReference type="ARBA" id="ARBA00022801"/>
    </source>
</evidence>
<evidence type="ECO:0000256" key="2">
    <source>
        <dbReference type="ARBA" id="ARBA00022679"/>
    </source>
</evidence>
<evidence type="ECO:0000256" key="5">
    <source>
        <dbReference type="ARBA" id="ARBA00022759"/>
    </source>
</evidence>
<dbReference type="Gene3D" id="2.40.50.40">
    <property type="match status" value="1"/>
</dbReference>
<dbReference type="InterPro" id="IPR041373">
    <property type="entry name" value="RT_RNaseH"/>
</dbReference>